<name>A0A9W7C8L6_9STRA</name>
<keyword evidence="1" id="KW-0472">Membrane</keyword>
<evidence type="ECO:0000313" key="2">
    <source>
        <dbReference type="EMBL" id="GMI00149.1"/>
    </source>
</evidence>
<organism evidence="2 3">
    <name type="scientific">Triparma laevis f. longispina</name>
    <dbReference type="NCBI Taxonomy" id="1714387"/>
    <lineage>
        <taxon>Eukaryota</taxon>
        <taxon>Sar</taxon>
        <taxon>Stramenopiles</taxon>
        <taxon>Ochrophyta</taxon>
        <taxon>Bolidophyceae</taxon>
        <taxon>Parmales</taxon>
        <taxon>Triparmaceae</taxon>
        <taxon>Triparma</taxon>
    </lineage>
</organism>
<feature type="transmembrane region" description="Helical" evidence="1">
    <location>
        <begin position="6"/>
        <end position="23"/>
    </location>
</feature>
<sequence length="247" mass="28234">MPPPPPLPLLSLSLLLVFLLGTYESYLQYGPLISLLETLWVCSLSILSASLSTYFLNPDLLAVTVINTFTGHSLWCLDTVSLLINKLLYNSNEGFLNMADYGGLNGITLWSFLAVSHHLWFIPTTIYTLRTHFHFHLKFKHWLYSYAFVSILSLITLWITPVECIKYGKSCISVNINMCEGWWGLDEVDFLHYFDRERCGNWGWNGNGMCGAGRWVFSNAVYSMCNLVGYRVLKSMINNSNEKKKTK</sequence>
<keyword evidence="1" id="KW-0812">Transmembrane</keyword>
<dbReference type="OrthoDB" id="17763at2759"/>
<dbReference type="AlphaFoldDB" id="A0A9W7C8L6"/>
<comment type="caution">
    <text evidence="2">The sequence shown here is derived from an EMBL/GenBank/DDBJ whole genome shotgun (WGS) entry which is preliminary data.</text>
</comment>
<dbReference type="EMBL" id="BRXW01000019">
    <property type="protein sequence ID" value="GMI00149.1"/>
    <property type="molecule type" value="Genomic_DNA"/>
</dbReference>
<dbReference type="Proteomes" id="UP001165122">
    <property type="component" value="Unassembled WGS sequence"/>
</dbReference>
<proteinExistence type="predicted"/>
<reference evidence="3" key="1">
    <citation type="journal article" date="2023" name="Commun. Biol.">
        <title>Genome analysis of Parmales, the sister group of diatoms, reveals the evolutionary specialization of diatoms from phago-mixotrophs to photoautotrophs.</title>
        <authorList>
            <person name="Ban H."/>
            <person name="Sato S."/>
            <person name="Yoshikawa S."/>
            <person name="Yamada K."/>
            <person name="Nakamura Y."/>
            <person name="Ichinomiya M."/>
            <person name="Sato N."/>
            <person name="Blanc-Mathieu R."/>
            <person name="Endo H."/>
            <person name="Kuwata A."/>
            <person name="Ogata H."/>
        </authorList>
    </citation>
    <scope>NUCLEOTIDE SEQUENCE [LARGE SCALE GENOMIC DNA]</scope>
    <source>
        <strain evidence="3">NIES 3700</strain>
    </source>
</reference>
<protein>
    <submittedName>
        <fullName evidence="2">Uncharacterized protein</fullName>
    </submittedName>
</protein>
<evidence type="ECO:0000256" key="1">
    <source>
        <dbReference type="SAM" id="Phobius"/>
    </source>
</evidence>
<keyword evidence="3" id="KW-1185">Reference proteome</keyword>
<evidence type="ECO:0000313" key="3">
    <source>
        <dbReference type="Proteomes" id="UP001165122"/>
    </source>
</evidence>
<feature type="transmembrane region" description="Helical" evidence="1">
    <location>
        <begin position="141"/>
        <end position="160"/>
    </location>
</feature>
<feature type="transmembrane region" description="Helical" evidence="1">
    <location>
        <begin position="35"/>
        <end position="56"/>
    </location>
</feature>
<accession>A0A9W7C8L6</accession>
<gene>
    <name evidence="2" type="ORF">TrLO_g11691</name>
</gene>
<keyword evidence="1" id="KW-1133">Transmembrane helix</keyword>
<feature type="transmembrane region" description="Helical" evidence="1">
    <location>
        <begin position="107"/>
        <end position="129"/>
    </location>
</feature>